<keyword evidence="3" id="KW-1185">Reference proteome</keyword>
<evidence type="ECO:0000256" key="1">
    <source>
        <dbReference type="SAM" id="MobiDB-lite"/>
    </source>
</evidence>
<organism evidence="2 3">
    <name type="scientific">Roseospira goensis</name>
    <dbReference type="NCBI Taxonomy" id="391922"/>
    <lineage>
        <taxon>Bacteria</taxon>
        <taxon>Pseudomonadati</taxon>
        <taxon>Pseudomonadota</taxon>
        <taxon>Alphaproteobacteria</taxon>
        <taxon>Rhodospirillales</taxon>
        <taxon>Rhodospirillaceae</taxon>
        <taxon>Roseospira</taxon>
    </lineage>
</organism>
<gene>
    <name evidence="2" type="ORF">GGD88_000555</name>
</gene>
<evidence type="ECO:0000313" key="3">
    <source>
        <dbReference type="Proteomes" id="UP000555728"/>
    </source>
</evidence>
<dbReference type="AlphaFoldDB" id="A0A7W6RYC4"/>
<dbReference type="SUPFAM" id="SSF53850">
    <property type="entry name" value="Periplasmic binding protein-like II"/>
    <property type="match status" value="1"/>
</dbReference>
<reference evidence="2 3" key="1">
    <citation type="submission" date="2020-08" db="EMBL/GenBank/DDBJ databases">
        <title>Genome sequencing of Purple Non-Sulfur Bacteria from various extreme environments.</title>
        <authorList>
            <person name="Mayer M."/>
        </authorList>
    </citation>
    <scope>NUCLEOTIDE SEQUENCE [LARGE SCALE GENOMIC DNA]</scope>
    <source>
        <strain evidence="2 3">JA135</strain>
    </source>
</reference>
<proteinExistence type="predicted"/>
<accession>A0A7W6RYC4</accession>
<name>A0A7W6RYC4_9PROT</name>
<feature type="region of interest" description="Disordered" evidence="1">
    <location>
        <begin position="271"/>
        <end position="301"/>
    </location>
</feature>
<feature type="compositionally biased region" description="Basic and acidic residues" evidence="1">
    <location>
        <begin position="271"/>
        <end position="283"/>
    </location>
</feature>
<dbReference type="Proteomes" id="UP000555728">
    <property type="component" value="Unassembled WGS sequence"/>
</dbReference>
<dbReference type="EMBL" id="JACIGI010000003">
    <property type="protein sequence ID" value="MBB4284844.1"/>
    <property type="molecule type" value="Genomic_DNA"/>
</dbReference>
<dbReference type="RefSeq" id="WP_184431460.1">
    <property type="nucleotide sequence ID" value="NZ_JACIGI010000003.1"/>
</dbReference>
<protein>
    <submittedName>
        <fullName evidence="2">Spermidine/putrescine-binding protein</fullName>
    </submittedName>
</protein>
<dbReference type="Gene3D" id="3.40.190.10">
    <property type="entry name" value="Periplasmic binding protein-like II"/>
    <property type="match status" value="2"/>
</dbReference>
<evidence type="ECO:0000313" key="2">
    <source>
        <dbReference type="EMBL" id="MBB4284844.1"/>
    </source>
</evidence>
<comment type="caution">
    <text evidence="2">The sequence shown here is derived from an EMBL/GenBank/DDBJ whole genome shotgun (WGS) entry which is preliminary data.</text>
</comment>
<sequence>MMGAGLGAAAVGALPGPAGGAAADAPAAARVAVLAYEGQWPRVLCAYLRRAYGLALEVTVVATPDEARERVRRASLRGPAGDGGRASAVDVVTVGLEEVAAWRAEGLLAPLPLSPPAAVAEAVVAHGGAERGGPLWLAPMTLGFDVAFGLGAPGAALLGRPAPEAAVPSWSVLGDPAVQGGLTLEPDAAVWIALRLVDPDGSRLARAEGDADAARSLFRAVDETLAAWRREVAALWTDTATFLTAVARDGVVAGAAWDVLIRRLARHPRAERPNMDSHGDFEFGRSALNPTDRAESRSKSAPPRWFRFRAIGASAPAAVARVPREGAPAWMDGLAMPQGAPHPVAARRLIAVMAAPPMQAAWASAADAIPADRAAWSLMAASERAWAERVLVADGGLGRLMFRPALHGPAAQRFADSRDRFEYP</sequence>